<proteinExistence type="predicted"/>
<sequence length="157" mass="18476">MQYGIKAQKKDTRDKLWKKLEAEIQERAADKDRNFILRGSWKKFIRKQGGLKVFQVDGEWVRNNLSAIFGHAGHGYVHEFIPLNEIWVGIRHPAKCVCRNVEKNRKMSQRFSDSAVLHEITERKEMRRGMIFWKAHQVALQKEKEAGLLKDPFSETK</sequence>
<comment type="caution">
    <text evidence="1">The sequence shown here is derived from an EMBL/GenBank/DDBJ whole genome shotgun (WGS) entry which is preliminary data.</text>
</comment>
<name>A0A1F8EYH7_9BACT</name>
<dbReference type="EMBL" id="MGJJ01000002">
    <property type="protein sequence ID" value="OGN05925.1"/>
    <property type="molecule type" value="Genomic_DNA"/>
</dbReference>
<reference evidence="1 2" key="1">
    <citation type="journal article" date="2016" name="Nat. Commun.">
        <title>Thousands of microbial genomes shed light on interconnected biogeochemical processes in an aquifer system.</title>
        <authorList>
            <person name="Anantharaman K."/>
            <person name="Brown C.T."/>
            <person name="Hug L.A."/>
            <person name="Sharon I."/>
            <person name="Castelle C.J."/>
            <person name="Probst A.J."/>
            <person name="Thomas B.C."/>
            <person name="Singh A."/>
            <person name="Wilkins M.J."/>
            <person name="Karaoz U."/>
            <person name="Brodie E.L."/>
            <person name="Williams K.H."/>
            <person name="Hubbard S.S."/>
            <person name="Banfield J.F."/>
        </authorList>
    </citation>
    <scope>NUCLEOTIDE SEQUENCE [LARGE SCALE GENOMIC DNA]</scope>
</reference>
<evidence type="ECO:0000313" key="1">
    <source>
        <dbReference type="EMBL" id="OGN05925.1"/>
    </source>
</evidence>
<dbReference type="STRING" id="1802669.A2746_02390"/>
<evidence type="ECO:0000313" key="2">
    <source>
        <dbReference type="Proteomes" id="UP000177419"/>
    </source>
</evidence>
<accession>A0A1F8EYH7</accession>
<dbReference type="AlphaFoldDB" id="A0A1F8EYH7"/>
<dbReference type="Proteomes" id="UP000177419">
    <property type="component" value="Unassembled WGS sequence"/>
</dbReference>
<protein>
    <submittedName>
        <fullName evidence="1">Uncharacterized protein</fullName>
    </submittedName>
</protein>
<gene>
    <name evidence="1" type="ORF">A2746_02390</name>
</gene>
<organism evidence="1 2">
    <name type="scientific">Candidatus Yanofskybacteria bacterium RIFCSPHIGHO2_01_FULL_44_22</name>
    <dbReference type="NCBI Taxonomy" id="1802669"/>
    <lineage>
        <taxon>Bacteria</taxon>
        <taxon>Candidatus Yanofskyibacteriota</taxon>
    </lineage>
</organism>